<dbReference type="PROSITE" id="PS51450">
    <property type="entry name" value="LRR"/>
    <property type="match status" value="1"/>
</dbReference>
<evidence type="ECO:0000256" key="1">
    <source>
        <dbReference type="ARBA" id="ARBA00022614"/>
    </source>
</evidence>
<keyword evidence="3" id="KW-0812">Transmembrane</keyword>
<evidence type="ECO:0000313" key="4">
    <source>
        <dbReference type="EMBL" id="CAI9925472.1"/>
    </source>
</evidence>
<name>A0AA86NUG9_9EUKA</name>
<dbReference type="AlphaFoldDB" id="A0AA86NUG9"/>
<feature type="transmembrane region" description="Helical" evidence="3">
    <location>
        <begin position="305"/>
        <end position="322"/>
    </location>
</feature>
<protein>
    <submittedName>
        <fullName evidence="4">DUF2252 family protein</fullName>
    </submittedName>
    <submittedName>
        <fullName evidence="5">DUF2252_family protein</fullName>
    </submittedName>
</protein>
<evidence type="ECO:0000313" key="6">
    <source>
        <dbReference type="Proteomes" id="UP001642409"/>
    </source>
</evidence>
<accession>A0AA86NUG9</accession>
<keyword evidence="1" id="KW-0433">Leucine-rich repeat</keyword>
<keyword evidence="6" id="KW-1185">Reference proteome</keyword>
<dbReference type="InterPro" id="IPR001611">
    <property type="entry name" value="Leu-rich_rpt"/>
</dbReference>
<evidence type="ECO:0000313" key="5">
    <source>
        <dbReference type="EMBL" id="CAL6007965.1"/>
    </source>
</evidence>
<keyword evidence="2" id="KW-0677">Repeat</keyword>
<dbReference type="InterPro" id="IPR025875">
    <property type="entry name" value="Leu-rich_rpt_4"/>
</dbReference>
<reference evidence="5 6" key="2">
    <citation type="submission" date="2024-07" db="EMBL/GenBank/DDBJ databases">
        <authorList>
            <person name="Akdeniz Z."/>
        </authorList>
    </citation>
    <scope>NUCLEOTIDE SEQUENCE [LARGE SCALE GENOMIC DNA]</scope>
</reference>
<gene>
    <name evidence="4" type="ORF">HINF_LOCUS13117</name>
    <name evidence="5" type="ORF">HINF_LOCUS20895</name>
</gene>
<dbReference type="Pfam" id="PF12799">
    <property type="entry name" value="LRR_4"/>
    <property type="match status" value="1"/>
</dbReference>
<evidence type="ECO:0000256" key="3">
    <source>
        <dbReference type="SAM" id="Phobius"/>
    </source>
</evidence>
<reference evidence="4" key="1">
    <citation type="submission" date="2023-06" db="EMBL/GenBank/DDBJ databases">
        <authorList>
            <person name="Kurt Z."/>
        </authorList>
    </citation>
    <scope>NUCLEOTIDE SEQUENCE</scope>
</reference>
<dbReference type="SUPFAM" id="SSF52058">
    <property type="entry name" value="L domain-like"/>
    <property type="match status" value="1"/>
</dbReference>
<dbReference type="EMBL" id="CAXDID020000056">
    <property type="protein sequence ID" value="CAL6007965.1"/>
    <property type="molecule type" value="Genomic_DNA"/>
</dbReference>
<dbReference type="EMBL" id="CATOUU010000341">
    <property type="protein sequence ID" value="CAI9925472.1"/>
    <property type="molecule type" value="Genomic_DNA"/>
</dbReference>
<proteinExistence type="predicted"/>
<keyword evidence="3" id="KW-0472">Membrane</keyword>
<evidence type="ECO:0000256" key="2">
    <source>
        <dbReference type="ARBA" id="ARBA00022737"/>
    </source>
</evidence>
<dbReference type="GO" id="GO:0005737">
    <property type="term" value="C:cytoplasm"/>
    <property type="evidence" value="ECO:0007669"/>
    <property type="project" value="TreeGrafter"/>
</dbReference>
<dbReference type="Proteomes" id="UP001642409">
    <property type="component" value="Unassembled WGS sequence"/>
</dbReference>
<dbReference type="Gene3D" id="3.80.10.10">
    <property type="entry name" value="Ribonuclease Inhibitor"/>
    <property type="match status" value="2"/>
</dbReference>
<dbReference type="InterPro" id="IPR032675">
    <property type="entry name" value="LRR_dom_sf"/>
</dbReference>
<dbReference type="PANTHER" id="PTHR15454">
    <property type="entry name" value="NISCHARIN RELATED"/>
    <property type="match status" value="1"/>
</dbReference>
<organism evidence="4">
    <name type="scientific">Hexamita inflata</name>
    <dbReference type="NCBI Taxonomy" id="28002"/>
    <lineage>
        <taxon>Eukaryota</taxon>
        <taxon>Metamonada</taxon>
        <taxon>Diplomonadida</taxon>
        <taxon>Hexamitidae</taxon>
        <taxon>Hexamitinae</taxon>
        <taxon>Hexamita</taxon>
    </lineage>
</organism>
<comment type="caution">
    <text evidence="4">The sequence shown here is derived from an EMBL/GenBank/DDBJ whole genome shotgun (WGS) entry which is preliminary data.</text>
</comment>
<keyword evidence="3" id="KW-1133">Transmembrane helix</keyword>
<feature type="transmembrane region" description="Helical" evidence="3">
    <location>
        <begin position="271"/>
        <end position="293"/>
    </location>
</feature>
<sequence>MKRQMELSEYELKMLQLFWNTLTQDQALNILNDNNITSLSFINHLKVKQLRLFQCENVIPVLNSDLKELEIEQCDLQTLTGLKLNELQVLKAQNNNIKTISGSQFPKLQELDLSYNKNFYFAELQFTNQIYKLTLRECNIYDTNVLYYLDNLSELDLSQNALQNTQALENLTILTKLRLSRCRISNLECLTHLYFLEELDVSFNKSVDDITPLSKLSKLTKLNMAWCGLKNIFALRNLTLFERTEYFRKRRNRHNSNYVCGKNNFSSQKSYISRFFVFHLYVYMYIINIYLLFLKYQYCSKQKTLILALFLLITFLICKLLLPYSTGLYISIHVIIYTLYTKLTQKNIFSKVNLEVQILNCSRKILTNSSIKIIQTDQFSVNQNSDNELPQQRYKRILHSLYFDFIQKCRFYY</sequence>